<feature type="domain" description="PKD" evidence="1">
    <location>
        <begin position="62"/>
        <end position="111"/>
    </location>
</feature>
<dbReference type="PROSITE" id="PS51257">
    <property type="entry name" value="PROKAR_LIPOPROTEIN"/>
    <property type="match status" value="1"/>
</dbReference>
<dbReference type="PROSITE" id="PS50093">
    <property type="entry name" value="PKD"/>
    <property type="match status" value="1"/>
</dbReference>
<dbReference type="SMART" id="SM00089">
    <property type="entry name" value="PKD"/>
    <property type="match status" value="1"/>
</dbReference>
<dbReference type="STRING" id="1379870.SD10_17615"/>
<dbReference type="Proteomes" id="UP000033054">
    <property type="component" value="Chromosome"/>
</dbReference>
<proteinExistence type="predicted"/>
<dbReference type="InterPro" id="IPR000601">
    <property type="entry name" value="PKD_dom"/>
</dbReference>
<gene>
    <name evidence="2" type="ORF">SD10_17615</name>
</gene>
<dbReference type="SUPFAM" id="SSF49299">
    <property type="entry name" value="PKD domain"/>
    <property type="match status" value="1"/>
</dbReference>
<dbReference type="PATRIC" id="fig|1379870.5.peg.3817"/>
<dbReference type="InterPro" id="IPR035986">
    <property type="entry name" value="PKD_dom_sf"/>
</dbReference>
<organism evidence="2 3">
    <name type="scientific">Spirosoma radiotolerans</name>
    <dbReference type="NCBI Taxonomy" id="1379870"/>
    <lineage>
        <taxon>Bacteria</taxon>
        <taxon>Pseudomonadati</taxon>
        <taxon>Bacteroidota</taxon>
        <taxon>Cytophagia</taxon>
        <taxon>Cytophagales</taxon>
        <taxon>Cytophagaceae</taxon>
        <taxon>Spirosoma</taxon>
    </lineage>
</organism>
<keyword evidence="3" id="KW-1185">Reference proteome</keyword>
<dbReference type="RefSeq" id="WP_046575521.1">
    <property type="nucleotide sequence ID" value="NZ_CP010429.1"/>
</dbReference>
<dbReference type="AlphaFoldDB" id="A0A0E3V8N5"/>
<dbReference type="CDD" id="cd00146">
    <property type="entry name" value="PKD"/>
    <property type="match status" value="1"/>
</dbReference>
<reference evidence="2 3" key="1">
    <citation type="journal article" date="2014" name="Curr. Microbiol.">
        <title>Spirosoma radiotolerans sp. nov., a gamma-radiation-resistant bacterium isolated from gamma ray-irradiated soil.</title>
        <authorList>
            <person name="Lee J.J."/>
            <person name="Srinivasan S."/>
            <person name="Lim S."/>
            <person name="Joe M."/>
            <person name="Im S."/>
            <person name="Bae S.I."/>
            <person name="Park K.R."/>
            <person name="Han J.H."/>
            <person name="Park S.H."/>
            <person name="Joo B.M."/>
            <person name="Park S.J."/>
            <person name="Kim M.K."/>
        </authorList>
    </citation>
    <scope>NUCLEOTIDE SEQUENCE [LARGE SCALE GENOMIC DNA]</scope>
    <source>
        <strain evidence="2 3">DG5A</strain>
    </source>
</reference>
<evidence type="ECO:0000313" key="2">
    <source>
        <dbReference type="EMBL" id="AKD56456.1"/>
    </source>
</evidence>
<sequence>MYKRAIYLLVLLATMACEPFDLTKKTFLTCAKPAAGIGYTVGRLDVTFFLENPQGDIGAVGWDPGDGSGKSRVGTRVTYNYSKAGTYTVTLTLANACDDNFTTTKQITVSN</sequence>
<dbReference type="EMBL" id="CP010429">
    <property type="protein sequence ID" value="AKD56456.1"/>
    <property type="molecule type" value="Genomic_DNA"/>
</dbReference>
<dbReference type="InterPro" id="IPR022409">
    <property type="entry name" value="PKD/Chitinase_dom"/>
</dbReference>
<dbReference type="InterPro" id="IPR013783">
    <property type="entry name" value="Ig-like_fold"/>
</dbReference>
<name>A0A0E3V8N5_9BACT</name>
<dbReference type="KEGG" id="srd:SD10_17615"/>
<dbReference type="Pfam" id="PF18911">
    <property type="entry name" value="PKD_4"/>
    <property type="match status" value="1"/>
</dbReference>
<evidence type="ECO:0000259" key="1">
    <source>
        <dbReference type="PROSITE" id="PS50093"/>
    </source>
</evidence>
<dbReference type="Gene3D" id="2.60.40.10">
    <property type="entry name" value="Immunoglobulins"/>
    <property type="match status" value="1"/>
</dbReference>
<dbReference type="HOGENOM" id="CLU_2156776_0_0_10"/>
<accession>A0A0E3V8N5</accession>
<protein>
    <recommendedName>
        <fullName evidence="1">PKD domain-containing protein</fullName>
    </recommendedName>
</protein>
<dbReference type="OrthoDB" id="958775at2"/>
<evidence type="ECO:0000313" key="3">
    <source>
        <dbReference type="Proteomes" id="UP000033054"/>
    </source>
</evidence>